<dbReference type="EMBL" id="RQHU01000005">
    <property type="protein sequence ID" value="TGN15734.1"/>
    <property type="molecule type" value="Genomic_DNA"/>
</dbReference>
<organism evidence="2 3">
    <name type="scientific">Leptospira bandrabouensis</name>
    <dbReference type="NCBI Taxonomy" id="2484903"/>
    <lineage>
        <taxon>Bacteria</taxon>
        <taxon>Pseudomonadati</taxon>
        <taxon>Spirochaetota</taxon>
        <taxon>Spirochaetia</taxon>
        <taxon>Leptospirales</taxon>
        <taxon>Leptospiraceae</taxon>
        <taxon>Leptospira</taxon>
    </lineage>
</organism>
<dbReference type="RefSeq" id="WP_135745385.1">
    <property type="nucleotide sequence ID" value="NZ_JAIZBJ010000001.1"/>
</dbReference>
<accession>A0A6H3NZJ2</accession>
<protein>
    <submittedName>
        <fullName evidence="2">Uncharacterized protein</fullName>
    </submittedName>
</protein>
<dbReference type="AlphaFoldDB" id="A0A6H3NZJ2"/>
<sequence length="106" mass="12366">MRIINKVYLYRMKVFLIFLFFGITIVSESFADSRQELPPSLGDLKGQDKSVRQPPDRKDKKGCCKIKYPAGGYDFFLATEDDCRASLYFDRFLGENNTLCFRWEGE</sequence>
<gene>
    <name evidence="2" type="ORF">EHR08_05460</name>
</gene>
<feature type="region of interest" description="Disordered" evidence="1">
    <location>
        <begin position="38"/>
        <end position="60"/>
    </location>
</feature>
<evidence type="ECO:0000313" key="3">
    <source>
        <dbReference type="Proteomes" id="UP000297649"/>
    </source>
</evidence>
<feature type="compositionally biased region" description="Basic and acidic residues" evidence="1">
    <location>
        <begin position="45"/>
        <end position="60"/>
    </location>
</feature>
<dbReference type="Proteomes" id="UP000297649">
    <property type="component" value="Unassembled WGS sequence"/>
</dbReference>
<keyword evidence="3" id="KW-1185">Reference proteome</keyword>
<comment type="caution">
    <text evidence="2">The sequence shown here is derived from an EMBL/GenBank/DDBJ whole genome shotgun (WGS) entry which is preliminary data.</text>
</comment>
<reference evidence="2" key="1">
    <citation type="journal article" date="2019" name="PLoS Negl. Trop. Dis.">
        <title>Revisiting the worldwide diversity of Leptospira species in the environment.</title>
        <authorList>
            <person name="Vincent A.T."/>
            <person name="Schiettekatte O."/>
            <person name="Bourhy P."/>
            <person name="Veyrier F.J."/>
            <person name="Picardeau M."/>
        </authorList>
    </citation>
    <scope>NUCLEOTIDE SEQUENCE [LARGE SCALE GENOMIC DNA]</scope>
    <source>
        <strain evidence="2">201601109</strain>
    </source>
</reference>
<evidence type="ECO:0000313" key="2">
    <source>
        <dbReference type="EMBL" id="TGN15734.1"/>
    </source>
</evidence>
<evidence type="ECO:0000256" key="1">
    <source>
        <dbReference type="SAM" id="MobiDB-lite"/>
    </source>
</evidence>
<dbReference type="OrthoDB" id="340399at2"/>
<name>A0A6H3NZJ2_9LEPT</name>
<proteinExistence type="predicted"/>
<dbReference type="NCBIfam" id="NF047538">
    <property type="entry name" value="LIC_11321_fam"/>
    <property type="match status" value="1"/>
</dbReference>